<evidence type="ECO:0000313" key="2">
    <source>
        <dbReference type="Proteomes" id="UP000018888"/>
    </source>
</evidence>
<dbReference type="Proteomes" id="UP000018888">
    <property type="component" value="Unassembled WGS sequence"/>
</dbReference>
<dbReference type="VEuPathDB" id="FungiDB:RhiirFUN_018689"/>
<gene>
    <name evidence="1" type="ORF">GLOIN_2v1872855</name>
</gene>
<sequence>MQLLILYLKDQKSVLWKKFSVIYLDKMKQTSFIAYLQNKKFKYHNDLEGLCFICNDYAYQPFEDLIKLVSNNIINKKIKKYDKPYLINSDRPMMNTKYRISKYLTSVFCGLPIDIETKNKYFLRIRQLLLDKLVVIENRLKKQEKNRQTTTYIKFSHGKRTWYLGFYIPCSFCSNVCAYVMSRNRKVCQNCRSKVIVTSTPSPQNVFKDFSKVKQVISKRVGVSYTKKVSMDGRTRKYAVTYSNLRINKQFKMPKEQEKYKKRFKNNLKSNKNKWQVTNNGIESKVLISKHKLKRRGDILRKQYISEKEMEFLLAEQLSSAGQSVTIDNIVTDLQEMEISGQDNVAPWQEILNRREPITRSEFHQGLNSIRDKSLLTTYCNRVRRGRRGRGVTHDYMVNQYAIKARKLEQVKEEKRCGISGKDKKAKSHSKRTEVGVKDVDCKILESN</sequence>
<organism evidence="1 2">
    <name type="scientific">Rhizophagus irregularis (strain DAOM 181602 / DAOM 197198 / MUCL 43194)</name>
    <name type="common">Arbuscular mycorrhizal fungus</name>
    <name type="synonym">Glomus intraradices</name>
    <dbReference type="NCBI Taxonomy" id="747089"/>
    <lineage>
        <taxon>Eukaryota</taxon>
        <taxon>Fungi</taxon>
        <taxon>Fungi incertae sedis</taxon>
        <taxon>Mucoromycota</taxon>
        <taxon>Glomeromycotina</taxon>
        <taxon>Glomeromycetes</taxon>
        <taxon>Glomerales</taxon>
        <taxon>Glomeraceae</taxon>
        <taxon>Rhizophagus</taxon>
    </lineage>
</organism>
<protein>
    <submittedName>
        <fullName evidence="1">Uncharacterized protein</fullName>
    </submittedName>
</protein>
<keyword evidence="2" id="KW-1185">Reference proteome</keyword>
<dbReference type="AlphaFoldDB" id="A0A2P4QD00"/>
<proteinExistence type="predicted"/>
<comment type="caution">
    <text evidence="1">The sequence shown here is derived from an EMBL/GenBank/DDBJ whole genome shotgun (WGS) entry which is preliminary data.</text>
</comment>
<name>A0A2P4QD00_RHIID</name>
<reference evidence="1 2" key="1">
    <citation type="journal article" date="2013" name="Proc. Natl. Acad. Sci. U.S.A.">
        <title>Genome of an arbuscular mycorrhizal fungus provides insight into the oldest plant symbiosis.</title>
        <authorList>
            <person name="Tisserant E."/>
            <person name="Malbreil M."/>
            <person name="Kuo A."/>
            <person name="Kohler A."/>
            <person name="Symeonidi A."/>
            <person name="Balestrini R."/>
            <person name="Charron P."/>
            <person name="Duensing N."/>
            <person name="Frei Dit Frey N."/>
            <person name="Gianinazzi-Pearson V."/>
            <person name="Gilbert L.B."/>
            <person name="Handa Y."/>
            <person name="Herr J.R."/>
            <person name="Hijri M."/>
            <person name="Koul R."/>
            <person name="Kawaguchi M."/>
            <person name="Krajinski F."/>
            <person name="Lammers P.J."/>
            <person name="Masclaux F.G."/>
            <person name="Murat C."/>
            <person name="Morin E."/>
            <person name="Ndikumana S."/>
            <person name="Pagni M."/>
            <person name="Petitpierre D."/>
            <person name="Requena N."/>
            <person name="Rosikiewicz P."/>
            <person name="Riley R."/>
            <person name="Saito K."/>
            <person name="San Clemente H."/>
            <person name="Shapiro H."/>
            <person name="van Tuinen D."/>
            <person name="Becard G."/>
            <person name="Bonfante P."/>
            <person name="Paszkowski U."/>
            <person name="Shachar-Hill Y.Y."/>
            <person name="Tuskan G.A."/>
            <person name="Young P.W."/>
            <person name="Sanders I.R."/>
            <person name="Henrissat B."/>
            <person name="Rensing S.A."/>
            <person name="Grigoriev I.V."/>
            <person name="Corradi N."/>
            <person name="Roux C."/>
            <person name="Martin F."/>
        </authorList>
    </citation>
    <scope>NUCLEOTIDE SEQUENCE [LARGE SCALE GENOMIC DNA]</scope>
    <source>
        <strain evidence="1 2">DAOM 197198</strain>
    </source>
</reference>
<reference evidence="1 2" key="2">
    <citation type="journal article" date="2018" name="New Phytol.">
        <title>High intraspecific genome diversity in the model arbuscular mycorrhizal symbiont Rhizophagus irregularis.</title>
        <authorList>
            <person name="Chen E.C.H."/>
            <person name="Morin E."/>
            <person name="Beaudet D."/>
            <person name="Noel J."/>
            <person name="Yildirir G."/>
            <person name="Ndikumana S."/>
            <person name="Charron P."/>
            <person name="St-Onge C."/>
            <person name="Giorgi J."/>
            <person name="Kruger M."/>
            <person name="Marton T."/>
            <person name="Ropars J."/>
            <person name="Grigoriev I.V."/>
            <person name="Hainaut M."/>
            <person name="Henrissat B."/>
            <person name="Roux C."/>
            <person name="Martin F."/>
            <person name="Corradi N."/>
        </authorList>
    </citation>
    <scope>NUCLEOTIDE SEQUENCE [LARGE SCALE GENOMIC DNA]</scope>
    <source>
        <strain evidence="1 2">DAOM 197198</strain>
    </source>
</reference>
<dbReference type="EMBL" id="AUPC02000060">
    <property type="protein sequence ID" value="POG75517.1"/>
    <property type="molecule type" value="Genomic_DNA"/>
</dbReference>
<accession>A0A2P4QD00</accession>
<evidence type="ECO:0000313" key="1">
    <source>
        <dbReference type="EMBL" id="POG75517.1"/>
    </source>
</evidence>